<keyword evidence="3" id="KW-1185">Reference proteome</keyword>
<organism evidence="2 3">
    <name type="scientific">Mycena pura</name>
    <dbReference type="NCBI Taxonomy" id="153505"/>
    <lineage>
        <taxon>Eukaryota</taxon>
        <taxon>Fungi</taxon>
        <taxon>Dikarya</taxon>
        <taxon>Basidiomycota</taxon>
        <taxon>Agaricomycotina</taxon>
        <taxon>Agaricomycetes</taxon>
        <taxon>Agaricomycetidae</taxon>
        <taxon>Agaricales</taxon>
        <taxon>Marasmiineae</taxon>
        <taxon>Mycenaceae</taxon>
        <taxon>Mycena</taxon>
    </lineage>
</organism>
<dbReference type="AlphaFoldDB" id="A0AAD6XZV6"/>
<reference evidence="2" key="1">
    <citation type="submission" date="2023-03" db="EMBL/GenBank/DDBJ databases">
        <title>Massive genome expansion in bonnet fungi (Mycena s.s.) driven by repeated elements and novel gene families across ecological guilds.</title>
        <authorList>
            <consortium name="Lawrence Berkeley National Laboratory"/>
            <person name="Harder C.B."/>
            <person name="Miyauchi S."/>
            <person name="Viragh M."/>
            <person name="Kuo A."/>
            <person name="Thoen E."/>
            <person name="Andreopoulos B."/>
            <person name="Lu D."/>
            <person name="Skrede I."/>
            <person name="Drula E."/>
            <person name="Henrissat B."/>
            <person name="Morin E."/>
            <person name="Kohler A."/>
            <person name="Barry K."/>
            <person name="LaButti K."/>
            <person name="Morin E."/>
            <person name="Salamov A."/>
            <person name="Lipzen A."/>
            <person name="Mereny Z."/>
            <person name="Hegedus B."/>
            <person name="Baldrian P."/>
            <person name="Stursova M."/>
            <person name="Weitz H."/>
            <person name="Taylor A."/>
            <person name="Grigoriev I.V."/>
            <person name="Nagy L.G."/>
            <person name="Martin F."/>
            <person name="Kauserud H."/>
        </authorList>
    </citation>
    <scope>NUCLEOTIDE SEQUENCE</scope>
    <source>
        <strain evidence="2">9144</strain>
    </source>
</reference>
<comment type="caution">
    <text evidence="2">The sequence shown here is derived from an EMBL/GenBank/DDBJ whole genome shotgun (WGS) entry which is preliminary data.</text>
</comment>
<dbReference type="EMBL" id="JARJCW010000098">
    <property type="protein sequence ID" value="KAJ7194403.1"/>
    <property type="molecule type" value="Genomic_DNA"/>
</dbReference>
<feature type="chain" id="PRO_5042195556" evidence="1">
    <location>
        <begin position="19"/>
        <end position="106"/>
    </location>
</feature>
<feature type="signal peptide" evidence="1">
    <location>
        <begin position="1"/>
        <end position="18"/>
    </location>
</feature>
<accession>A0AAD6XZV6</accession>
<keyword evidence="1" id="KW-0732">Signal</keyword>
<evidence type="ECO:0000313" key="2">
    <source>
        <dbReference type="EMBL" id="KAJ7194403.1"/>
    </source>
</evidence>
<sequence length="106" mass="11402">MQLKLLAFVTALFSAAAAQTDSDCLTILDGSVCPVGFQNQDPACPRPPQSPQVPRILCHRVTGRRANSTLVETGMGQSRTRHYVESGPNFISMSVIHVQASVCDMA</sequence>
<evidence type="ECO:0000256" key="1">
    <source>
        <dbReference type="SAM" id="SignalP"/>
    </source>
</evidence>
<dbReference type="Proteomes" id="UP001219525">
    <property type="component" value="Unassembled WGS sequence"/>
</dbReference>
<proteinExistence type="predicted"/>
<name>A0AAD6XZV6_9AGAR</name>
<protein>
    <submittedName>
        <fullName evidence="2">Uncharacterized protein</fullName>
    </submittedName>
</protein>
<evidence type="ECO:0000313" key="3">
    <source>
        <dbReference type="Proteomes" id="UP001219525"/>
    </source>
</evidence>
<gene>
    <name evidence="2" type="ORF">GGX14DRAFT_404675</name>
</gene>